<protein>
    <submittedName>
        <fullName evidence="1">Uncharacterized protein</fullName>
    </submittedName>
</protein>
<organism evidence="1 2">
    <name type="scientific">Alloacidobacterium dinghuense</name>
    <dbReference type="NCBI Taxonomy" id="2763107"/>
    <lineage>
        <taxon>Bacteria</taxon>
        <taxon>Pseudomonadati</taxon>
        <taxon>Acidobacteriota</taxon>
        <taxon>Terriglobia</taxon>
        <taxon>Terriglobales</taxon>
        <taxon>Acidobacteriaceae</taxon>
        <taxon>Alloacidobacterium</taxon>
    </lineage>
</organism>
<dbReference type="KEGG" id="adin:H7849_08655"/>
<proteinExistence type="predicted"/>
<name>A0A7G8BN41_9BACT</name>
<dbReference type="EMBL" id="CP060394">
    <property type="protein sequence ID" value="QNI33961.1"/>
    <property type="molecule type" value="Genomic_DNA"/>
</dbReference>
<keyword evidence="2" id="KW-1185">Reference proteome</keyword>
<sequence>MNGKWRFVPEVTAQTLVGVIYEDRQGILWVGTPQALEGIDRKAGHSTSHRRMAGPAESTDVIAIREDHSGMSLAICRSIVESYSGRLWASANNGAGGYVSVHSFCRR</sequence>
<dbReference type="Gene3D" id="2.130.10.10">
    <property type="entry name" value="YVTN repeat-like/Quinoprotein amine dehydrogenase"/>
    <property type="match status" value="1"/>
</dbReference>
<reference evidence="1 2" key="1">
    <citation type="submission" date="2020-08" db="EMBL/GenBank/DDBJ databases">
        <title>Edaphobacter telluris sp. nov. and Acidobacterium dinghuensis sp. nov., two acidobacteria isolated from forest soil.</title>
        <authorList>
            <person name="Fu J."/>
            <person name="Qiu L."/>
        </authorList>
    </citation>
    <scope>NUCLEOTIDE SEQUENCE [LARGE SCALE GENOMIC DNA]</scope>
    <source>
        <strain evidence="1">4Y35</strain>
    </source>
</reference>
<gene>
    <name evidence="1" type="ORF">H7849_08655</name>
</gene>
<dbReference type="RefSeq" id="WP_186745738.1">
    <property type="nucleotide sequence ID" value="NZ_CP060394.1"/>
</dbReference>
<dbReference type="InterPro" id="IPR015943">
    <property type="entry name" value="WD40/YVTN_repeat-like_dom_sf"/>
</dbReference>
<dbReference type="Pfam" id="PF07494">
    <property type="entry name" value="Reg_prop"/>
    <property type="match status" value="1"/>
</dbReference>
<evidence type="ECO:0000313" key="2">
    <source>
        <dbReference type="Proteomes" id="UP000515312"/>
    </source>
</evidence>
<dbReference type="InterPro" id="IPR011110">
    <property type="entry name" value="Reg_prop"/>
</dbReference>
<accession>A0A7G8BN41</accession>
<evidence type="ECO:0000313" key="1">
    <source>
        <dbReference type="EMBL" id="QNI33961.1"/>
    </source>
</evidence>
<dbReference type="Proteomes" id="UP000515312">
    <property type="component" value="Chromosome"/>
</dbReference>
<dbReference type="AlphaFoldDB" id="A0A7G8BN41"/>